<dbReference type="SMART" id="SM00324">
    <property type="entry name" value="RhoGAP"/>
    <property type="match status" value="1"/>
</dbReference>
<dbReference type="SUPFAM" id="SSF48350">
    <property type="entry name" value="GTPase activation domain, GAP"/>
    <property type="match status" value="1"/>
</dbReference>
<dbReference type="GO" id="GO:0005737">
    <property type="term" value="C:cytoplasm"/>
    <property type="evidence" value="ECO:0007669"/>
    <property type="project" value="TreeGrafter"/>
</dbReference>
<feature type="region of interest" description="Disordered" evidence="1">
    <location>
        <begin position="218"/>
        <end position="269"/>
    </location>
</feature>
<organism evidence="4">
    <name type="scientific">Micromonas pusilla (strain CCMP1545)</name>
    <name type="common">Picoplanktonic green alga</name>
    <dbReference type="NCBI Taxonomy" id="564608"/>
    <lineage>
        <taxon>Eukaryota</taxon>
        <taxon>Viridiplantae</taxon>
        <taxon>Chlorophyta</taxon>
        <taxon>Mamiellophyceae</taxon>
        <taxon>Mamiellales</taxon>
        <taxon>Mamiellaceae</taxon>
        <taxon>Micromonas</taxon>
    </lineage>
</organism>
<dbReference type="KEGG" id="mpp:MICPUCDRAFT_58212"/>
<name>C1MRS8_MICPC</name>
<feature type="domain" description="Rho-GAP" evidence="2">
    <location>
        <begin position="6"/>
        <end position="218"/>
    </location>
</feature>
<evidence type="ECO:0000313" key="3">
    <source>
        <dbReference type="EMBL" id="EEH57380.1"/>
    </source>
</evidence>
<dbReference type="InterPro" id="IPR000198">
    <property type="entry name" value="RhoGAP_dom"/>
</dbReference>
<dbReference type="GO" id="GO:0007264">
    <property type="term" value="P:small GTPase-mediated signal transduction"/>
    <property type="evidence" value="ECO:0007669"/>
    <property type="project" value="TreeGrafter"/>
</dbReference>
<gene>
    <name evidence="3" type="ORF">MICPUCDRAFT_58212</name>
</gene>
<dbReference type="eggNOG" id="KOG2200">
    <property type="taxonomic scope" value="Eukaryota"/>
</dbReference>
<evidence type="ECO:0000256" key="1">
    <source>
        <dbReference type="SAM" id="MobiDB-lite"/>
    </source>
</evidence>
<dbReference type="AlphaFoldDB" id="C1MRS8"/>
<feature type="compositionally biased region" description="Basic and acidic residues" evidence="1">
    <location>
        <begin position="250"/>
        <end position="259"/>
    </location>
</feature>
<dbReference type="Pfam" id="PF26116">
    <property type="entry name" value="FAM13A"/>
    <property type="match status" value="1"/>
</dbReference>
<sequence>MRAFGAPIRDACADGGGIPRVVAETIAWLDAHVGVKVTDGLFASPGCESVIADVKSRYERGDVMPLKNANDAHDVAGVLKLFLRSLPEPLLSYRMYDSLLAVAAVPTRSRRVLALSSLLSHLDPPSRATLNAVLAFLQRVAIALAAATGGHGTGDDAMNAHVVAVKQLARAFSPVLLRLRGGVFGGGGGGGDENAAKDDAKRGDHVIELLIEHRNDILGGNKGAGSRANEPGKSGKGLTTRVNSGGNINDDARNDRNEGRAAASANAPRALDLNAAGKENAPSATIGAKATATAKKPVVLAATAPEARPRVVDVVLPSAAAAAGRAKDPAAVADAWMSTCVGSLFGGDDVFTAEIDRAAGTGLEILYKTPVLGLAPDALATEKQQIKRRLRSFDNHVLACSGRKATKEDKRHLRPLYLRLAHVKRQMHVLESVGAGVMGGGAAGECADRQRLRASSTAS</sequence>
<dbReference type="OrthoDB" id="19923at2759"/>
<dbReference type="PROSITE" id="PS50238">
    <property type="entry name" value="RHOGAP"/>
    <property type="match status" value="1"/>
</dbReference>
<dbReference type="InterPro" id="IPR059029">
    <property type="entry name" value="FAM13A_dom"/>
</dbReference>
<dbReference type="GeneID" id="9684002"/>
<accession>C1MRS8</accession>
<dbReference type="GO" id="GO:0005096">
    <property type="term" value="F:GTPase activator activity"/>
    <property type="evidence" value="ECO:0007669"/>
    <property type="project" value="TreeGrafter"/>
</dbReference>
<dbReference type="InterPro" id="IPR008936">
    <property type="entry name" value="Rho_GTPase_activation_prot"/>
</dbReference>
<dbReference type="OMA" id="KNANDAH"/>
<dbReference type="RefSeq" id="XP_003058925.1">
    <property type="nucleotide sequence ID" value="XM_003058879.1"/>
</dbReference>
<dbReference type="Gene3D" id="1.10.555.10">
    <property type="entry name" value="Rho GTPase activation protein"/>
    <property type="match status" value="1"/>
</dbReference>
<protein>
    <submittedName>
        <fullName evidence="3">Predicted protein</fullName>
    </submittedName>
</protein>
<keyword evidence="4" id="KW-1185">Reference proteome</keyword>
<dbReference type="STRING" id="564608.C1MRS8"/>
<dbReference type="PANTHER" id="PTHR45808:SF2">
    <property type="entry name" value="RHO GTPASE-ACTIVATING PROTEIN 68F"/>
    <property type="match status" value="1"/>
</dbReference>
<evidence type="ECO:0000313" key="4">
    <source>
        <dbReference type="Proteomes" id="UP000001876"/>
    </source>
</evidence>
<dbReference type="Proteomes" id="UP000001876">
    <property type="component" value="Unassembled WGS sequence"/>
</dbReference>
<dbReference type="Pfam" id="PF00620">
    <property type="entry name" value="RhoGAP"/>
    <property type="match status" value="1"/>
</dbReference>
<evidence type="ECO:0000259" key="2">
    <source>
        <dbReference type="PROSITE" id="PS50238"/>
    </source>
</evidence>
<proteinExistence type="predicted"/>
<reference evidence="3 4" key="1">
    <citation type="journal article" date="2009" name="Science">
        <title>Green evolution and dynamic adaptations revealed by genomes of the marine picoeukaryotes Micromonas.</title>
        <authorList>
            <person name="Worden A.Z."/>
            <person name="Lee J.H."/>
            <person name="Mock T."/>
            <person name="Rouze P."/>
            <person name="Simmons M.P."/>
            <person name="Aerts A.L."/>
            <person name="Allen A.E."/>
            <person name="Cuvelier M.L."/>
            <person name="Derelle E."/>
            <person name="Everett M.V."/>
            <person name="Foulon E."/>
            <person name="Grimwood J."/>
            <person name="Gundlach H."/>
            <person name="Henrissat B."/>
            <person name="Napoli C."/>
            <person name="McDonald S.M."/>
            <person name="Parker M.S."/>
            <person name="Rombauts S."/>
            <person name="Salamov A."/>
            <person name="Von Dassow P."/>
            <person name="Badger J.H."/>
            <person name="Coutinho P.M."/>
            <person name="Demir E."/>
            <person name="Dubchak I."/>
            <person name="Gentemann C."/>
            <person name="Eikrem W."/>
            <person name="Gready J.E."/>
            <person name="John U."/>
            <person name="Lanier W."/>
            <person name="Lindquist E.A."/>
            <person name="Lucas S."/>
            <person name="Mayer K.F."/>
            <person name="Moreau H."/>
            <person name="Not F."/>
            <person name="Otillar R."/>
            <person name="Panaud O."/>
            <person name="Pangilinan J."/>
            <person name="Paulsen I."/>
            <person name="Piegu B."/>
            <person name="Poliakov A."/>
            <person name="Robbens S."/>
            <person name="Schmutz J."/>
            <person name="Toulza E."/>
            <person name="Wyss T."/>
            <person name="Zelensky A."/>
            <person name="Zhou K."/>
            <person name="Armbrust E.V."/>
            <person name="Bhattacharya D."/>
            <person name="Goodenough U.W."/>
            <person name="Van de Peer Y."/>
            <person name="Grigoriev I.V."/>
        </authorList>
    </citation>
    <scope>NUCLEOTIDE SEQUENCE [LARGE SCALE GENOMIC DNA]</scope>
    <source>
        <strain evidence="3 4">CCMP1545</strain>
    </source>
</reference>
<dbReference type="PANTHER" id="PTHR45808">
    <property type="entry name" value="RHO GTPASE-ACTIVATING PROTEIN 68F"/>
    <property type="match status" value="1"/>
</dbReference>
<dbReference type="EMBL" id="GG663739">
    <property type="protein sequence ID" value="EEH57380.1"/>
    <property type="molecule type" value="Genomic_DNA"/>
</dbReference>